<evidence type="ECO:0000256" key="1">
    <source>
        <dbReference type="ARBA" id="ARBA00006479"/>
    </source>
</evidence>
<dbReference type="Pfam" id="PF00480">
    <property type="entry name" value="ROK"/>
    <property type="match status" value="1"/>
</dbReference>
<evidence type="ECO:0000256" key="6">
    <source>
        <dbReference type="ARBA" id="ARBA00022777"/>
    </source>
</evidence>
<dbReference type="GO" id="GO:0004340">
    <property type="term" value="F:glucokinase activity"/>
    <property type="evidence" value="ECO:0007669"/>
    <property type="project" value="UniProtKB-EC"/>
</dbReference>
<dbReference type="Gene3D" id="3.30.420.40">
    <property type="match status" value="2"/>
</dbReference>
<dbReference type="PANTHER" id="PTHR18964">
    <property type="entry name" value="ROK (REPRESSOR, ORF, KINASE) FAMILY"/>
    <property type="match status" value="1"/>
</dbReference>
<dbReference type="PANTHER" id="PTHR18964:SF149">
    <property type="entry name" value="BIFUNCTIONAL UDP-N-ACETYLGLUCOSAMINE 2-EPIMERASE_N-ACETYLMANNOSAMINE KINASE"/>
    <property type="match status" value="1"/>
</dbReference>
<dbReference type="SUPFAM" id="SSF53067">
    <property type="entry name" value="Actin-like ATPase domain"/>
    <property type="match status" value="1"/>
</dbReference>
<gene>
    <name evidence="9" type="ORF">KKP3000_003297</name>
</gene>
<dbReference type="Proteomes" id="UP001579974">
    <property type="component" value="Unassembled WGS sequence"/>
</dbReference>
<dbReference type="NCBIfam" id="TIGR00744">
    <property type="entry name" value="ROK_glcA_fam"/>
    <property type="match status" value="1"/>
</dbReference>
<comment type="similarity">
    <text evidence="1">Belongs to the ROK (NagC/XylR) family.</text>
</comment>
<evidence type="ECO:0000256" key="8">
    <source>
        <dbReference type="ARBA" id="ARBA00032386"/>
    </source>
</evidence>
<organism evidence="9 10">
    <name type="scientific">Alicyclobacillus fastidiosus</name>
    <dbReference type="NCBI Taxonomy" id="392011"/>
    <lineage>
        <taxon>Bacteria</taxon>
        <taxon>Bacillati</taxon>
        <taxon>Bacillota</taxon>
        <taxon>Bacilli</taxon>
        <taxon>Bacillales</taxon>
        <taxon>Alicyclobacillaceae</taxon>
        <taxon>Alicyclobacillus</taxon>
    </lineage>
</organism>
<dbReference type="RefSeq" id="WP_275476291.1">
    <property type="nucleotide sequence ID" value="NZ_CP162940.1"/>
</dbReference>
<keyword evidence="10" id="KW-1185">Reference proteome</keyword>
<dbReference type="InterPro" id="IPR049874">
    <property type="entry name" value="ROK_cs"/>
</dbReference>
<sequence>MTLYFGVDVGGTSIKTALVNEEGQTIAKLAFATQSDASAEHICRKLKGLLEESLQQTKHKWADVAGVGVGLPGFLDLRTGTILRLPNIGWENIPFIDIAEDVFGLPVVMENDAKVAALAESWTGAGRNALVLVCVTVGTGVGGGFVLHRHLYRGVNGMAGEVGHLTVDKNGLPCHCGRRGCLETVASATAMIRRARELQQVGQMSAQTAIDDAKTIFDLAAQGDAAAQQVVRETADWLGYGLSMIAGTINPDTILIGGGVSTAGDAFLQPVTDAFRRYALDLVSQAVTIAPAQLGNDAGVIGASRLVSIRESLRR</sequence>
<dbReference type="InterPro" id="IPR000600">
    <property type="entry name" value="ROK"/>
</dbReference>
<evidence type="ECO:0000256" key="2">
    <source>
        <dbReference type="ARBA" id="ARBA00012323"/>
    </source>
</evidence>
<evidence type="ECO:0000256" key="5">
    <source>
        <dbReference type="ARBA" id="ARBA00022741"/>
    </source>
</evidence>
<accession>A0ABV5ACB9</accession>
<evidence type="ECO:0000313" key="10">
    <source>
        <dbReference type="Proteomes" id="UP001579974"/>
    </source>
</evidence>
<evidence type="ECO:0000256" key="7">
    <source>
        <dbReference type="ARBA" id="ARBA00022840"/>
    </source>
</evidence>
<keyword evidence="7" id="KW-0067">ATP-binding</keyword>
<reference evidence="9 10" key="1">
    <citation type="journal article" date="2024" name="Int. J. Mol. Sci.">
        <title>Exploration of Alicyclobacillus spp. Genome in Search of Antibiotic Resistance.</title>
        <authorList>
            <person name="Bucka-Kolendo J."/>
            <person name="Kiousi D.E."/>
            <person name="Dekowska A."/>
            <person name="Mikolajczuk-Szczyrba A."/>
            <person name="Karadedos D.M."/>
            <person name="Michael P."/>
            <person name="Galanis A."/>
            <person name="Sokolowska B."/>
        </authorList>
    </citation>
    <scope>NUCLEOTIDE SEQUENCE [LARGE SCALE GENOMIC DNA]</scope>
    <source>
        <strain evidence="9 10">KKP 3000</strain>
    </source>
</reference>
<name>A0ABV5ACB9_9BACL</name>
<proteinExistence type="inferred from homology"/>
<keyword evidence="5" id="KW-0547">Nucleotide-binding</keyword>
<dbReference type="PROSITE" id="PS01125">
    <property type="entry name" value="ROK"/>
    <property type="match status" value="1"/>
</dbReference>
<evidence type="ECO:0000313" key="9">
    <source>
        <dbReference type="EMBL" id="MFB5189906.1"/>
    </source>
</evidence>
<evidence type="ECO:0000256" key="4">
    <source>
        <dbReference type="ARBA" id="ARBA00022679"/>
    </source>
</evidence>
<keyword evidence="6" id="KW-0418">Kinase</keyword>
<comment type="caution">
    <text evidence="9">The sequence shown here is derived from an EMBL/GenBank/DDBJ whole genome shotgun (WGS) entry which is preliminary data.</text>
</comment>
<dbReference type="InterPro" id="IPR004654">
    <property type="entry name" value="ROK_glcA"/>
</dbReference>
<protein>
    <recommendedName>
        <fullName evidence="3">Glucokinase</fullName>
        <ecNumber evidence="2">2.7.1.2</ecNumber>
    </recommendedName>
    <alternativeName>
        <fullName evidence="8">Glucose kinase</fullName>
    </alternativeName>
</protein>
<evidence type="ECO:0000256" key="3">
    <source>
        <dbReference type="ARBA" id="ARBA00014701"/>
    </source>
</evidence>
<dbReference type="EMBL" id="JBDXSU010000004">
    <property type="protein sequence ID" value="MFB5189906.1"/>
    <property type="molecule type" value="Genomic_DNA"/>
</dbReference>
<dbReference type="InterPro" id="IPR043129">
    <property type="entry name" value="ATPase_NBD"/>
</dbReference>
<dbReference type="EC" id="2.7.1.2" evidence="2"/>
<keyword evidence="4 9" id="KW-0808">Transferase</keyword>